<dbReference type="PANTHER" id="PTHR37507:SF2">
    <property type="entry name" value="SPORULATION PROTEIN YDCC"/>
    <property type="match status" value="1"/>
</dbReference>
<proteinExistence type="predicted"/>
<dbReference type="SUPFAM" id="SSF89392">
    <property type="entry name" value="Prokaryotic lipoproteins and lipoprotein localization factors"/>
    <property type="match status" value="1"/>
</dbReference>
<reference evidence="2 3" key="1">
    <citation type="journal article" date="2019" name="Int. J. Syst. Evol. Microbiol.">
        <title>The Global Catalogue of Microorganisms (GCM) 10K type strain sequencing project: providing services to taxonomists for standard genome sequencing and annotation.</title>
        <authorList>
            <consortium name="The Broad Institute Genomics Platform"/>
            <consortium name="The Broad Institute Genome Sequencing Center for Infectious Disease"/>
            <person name="Wu L."/>
            <person name="Ma J."/>
        </authorList>
    </citation>
    <scope>NUCLEOTIDE SEQUENCE [LARGE SCALE GENOMIC DNA]</scope>
    <source>
        <strain evidence="2 3">JCM 9731</strain>
    </source>
</reference>
<evidence type="ECO:0000313" key="3">
    <source>
        <dbReference type="Proteomes" id="UP001500782"/>
    </source>
</evidence>
<name>A0ABN0VQQ0_9BACI</name>
<sequence length="403" mass="45730">MYRHSDYVENKSPMKEGKYNYMKKFSLVLIGLLITVTLAACGTGGKLDKSQVLSKSIEASKSIESYSVEMNMDVDMMDMKQKISATGDLTHNPDTMHLNMSMGMEGMTLDMETYVNGEEAYMSMFGEWIKMNPEEMGLSDFDQLSQEEMEKLAQFEDKFEMTEEDGEYVLSLSGNDEAYNVLIEEYVLSSLGDFSGDPYMEEMLESISIQKLDLVIHIDKKTFFQTAQSFDIELEMVEEELTTPIKIKGEFTTSNLNKVEPIEIPTEVKENAVEDEMGLFSDSSMTVEDIQALVSYDVPEPAQLPEGFVFTDGYYDEEFESVTLNYDKDMDNWVMLSIYTPDFISMEELEGEAVTVQDSPGLYYEMDGYFSVTWEKDGLIIELGGVGSELTKEEMLTIAESVQ</sequence>
<protein>
    <recommendedName>
        <fullName evidence="1">DUF4367 domain-containing protein</fullName>
    </recommendedName>
</protein>
<dbReference type="RefSeq" id="WP_343795502.1">
    <property type="nucleotide sequence ID" value="NZ_BAAADJ010000003.1"/>
</dbReference>
<gene>
    <name evidence="2" type="ORF">GCM10008967_01730</name>
</gene>
<dbReference type="InterPro" id="IPR046720">
    <property type="entry name" value="DUF6612"/>
</dbReference>
<dbReference type="InterPro" id="IPR029046">
    <property type="entry name" value="LolA/LolB/LppX"/>
</dbReference>
<evidence type="ECO:0000259" key="1">
    <source>
        <dbReference type="Pfam" id="PF14285"/>
    </source>
</evidence>
<dbReference type="InterPro" id="IPR025377">
    <property type="entry name" value="DUF4367"/>
</dbReference>
<dbReference type="PANTHER" id="PTHR37507">
    <property type="entry name" value="SPORULATION PROTEIN YDCC"/>
    <property type="match status" value="1"/>
</dbReference>
<dbReference type="EMBL" id="BAAADJ010000003">
    <property type="protein sequence ID" value="GAA0314879.1"/>
    <property type="molecule type" value="Genomic_DNA"/>
</dbReference>
<comment type="caution">
    <text evidence="2">The sequence shown here is derived from an EMBL/GenBank/DDBJ whole genome shotgun (WGS) entry which is preliminary data.</text>
</comment>
<feature type="domain" description="DUF4367" evidence="1">
    <location>
        <begin position="299"/>
        <end position="402"/>
    </location>
</feature>
<organism evidence="2 3">
    <name type="scientific">Bacillus carboniphilus</name>
    <dbReference type="NCBI Taxonomy" id="86663"/>
    <lineage>
        <taxon>Bacteria</taxon>
        <taxon>Bacillati</taxon>
        <taxon>Bacillota</taxon>
        <taxon>Bacilli</taxon>
        <taxon>Bacillales</taxon>
        <taxon>Bacillaceae</taxon>
        <taxon>Bacillus</taxon>
    </lineage>
</organism>
<keyword evidence="3" id="KW-1185">Reference proteome</keyword>
<dbReference type="Proteomes" id="UP001500782">
    <property type="component" value="Unassembled WGS sequence"/>
</dbReference>
<dbReference type="Gene3D" id="2.50.20.20">
    <property type="match status" value="1"/>
</dbReference>
<dbReference type="Pfam" id="PF14285">
    <property type="entry name" value="DUF4367"/>
    <property type="match status" value="1"/>
</dbReference>
<accession>A0ABN0VQQ0</accession>
<dbReference type="Pfam" id="PF20316">
    <property type="entry name" value="DUF6612"/>
    <property type="match status" value="1"/>
</dbReference>
<evidence type="ECO:0000313" key="2">
    <source>
        <dbReference type="EMBL" id="GAA0314879.1"/>
    </source>
</evidence>
<dbReference type="InterPro" id="IPR052944">
    <property type="entry name" value="Sporulation_related"/>
</dbReference>